<protein>
    <submittedName>
        <fullName evidence="2">SHOCT domain-containing protein</fullName>
    </submittedName>
</protein>
<sequence length="210" mass="22438">MKLTSNQQQQLQVLADRYNVDLASVESLLNSLQQGNGKMAQFNIPALGGLGQWMQGNMVMLSDMFNNNLKNTVNNLSNDLVNFIDANGLLAPTDSQQATSTSNQTQSQTDASGNTKTQSSGTTANSKTWWPASWGSPSSTGSQNGTEYAVFPAQQRLAIKTNGCVSLYDTGDNQISGISQFQNNGALGTVMFTSQKGTLKVDDLPKVPAC</sequence>
<accession>A0AA95HAJ8</accession>
<dbReference type="EMBL" id="CP124755">
    <property type="protein sequence ID" value="WGZ91151.1"/>
    <property type="molecule type" value="Genomic_DNA"/>
</dbReference>
<feature type="compositionally biased region" description="Low complexity" evidence="1">
    <location>
        <begin position="94"/>
        <end position="112"/>
    </location>
</feature>
<evidence type="ECO:0000256" key="1">
    <source>
        <dbReference type="SAM" id="MobiDB-lite"/>
    </source>
</evidence>
<dbReference type="Proteomes" id="UP001300672">
    <property type="component" value="Chromosome"/>
</dbReference>
<proteinExistence type="predicted"/>
<reference evidence="2" key="1">
    <citation type="journal article" date="2023" name="Int. J. Mol. Sci.">
        <title>Metagenomics Revealed a New Genus 'Candidatus Thiocaldithrix dubininis' gen. nov., sp. nov. and a New Species 'Candidatus Thiothrix putei' sp. nov. in the Family Thiotrichaceae, Some Members of Which Have Traits of Both Na+- and H+-Motive Energetics.</title>
        <authorList>
            <person name="Ravin N.V."/>
            <person name="Muntyan M.S."/>
            <person name="Smolyakov D.D."/>
            <person name="Rudenko T.S."/>
            <person name="Beletsky A.V."/>
            <person name="Mardanov A.V."/>
            <person name="Grabovich M.Y."/>
        </authorList>
    </citation>
    <scope>NUCLEOTIDE SEQUENCE</scope>
    <source>
        <strain evidence="2">GKL-01</strain>
    </source>
</reference>
<name>A0AA95HAJ8_9GAMM</name>
<evidence type="ECO:0000313" key="2">
    <source>
        <dbReference type="EMBL" id="WGZ91151.1"/>
    </source>
</evidence>
<gene>
    <name evidence="2" type="ORF">QJT80_01465</name>
</gene>
<reference evidence="2" key="2">
    <citation type="submission" date="2023-04" db="EMBL/GenBank/DDBJ databases">
        <authorList>
            <person name="Beletskiy A.V."/>
            <person name="Mardanov A.V."/>
            <person name="Ravin N.V."/>
        </authorList>
    </citation>
    <scope>NUCLEOTIDE SEQUENCE</scope>
    <source>
        <strain evidence="2">GKL-01</strain>
    </source>
</reference>
<organism evidence="2">
    <name type="scientific">Candidatus Thiocaldithrix dubininis</name>
    <dbReference type="NCBI Taxonomy" id="3080823"/>
    <lineage>
        <taxon>Bacteria</taxon>
        <taxon>Pseudomonadati</taxon>
        <taxon>Pseudomonadota</taxon>
        <taxon>Gammaproteobacteria</taxon>
        <taxon>Thiotrichales</taxon>
        <taxon>Thiotrichaceae</taxon>
        <taxon>Candidatus Thiocaldithrix</taxon>
    </lineage>
</organism>
<feature type="compositionally biased region" description="Polar residues" evidence="1">
    <location>
        <begin position="135"/>
        <end position="145"/>
    </location>
</feature>
<dbReference type="KEGG" id="tdu:QJT80_01465"/>
<feature type="region of interest" description="Disordered" evidence="1">
    <location>
        <begin position="94"/>
        <end position="145"/>
    </location>
</feature>
<feature type="compositionally biased region" description="Polar residues" evidence="1">
    <location>
        <begin position="113"/>
        <end position="128"/>
    </location>
</feature>
<dbReference type="AlphaFoldDB" id="A0AA95HAJ8"/>